<dbReference type="AlphaFoldDB" id="A0A8R1EHW6"/>
<dbReference type="Proteomes" id="UP000005237">
    <property type="component" value="Unassembled WGS sequence"/>
</dbReference>
<accession>A0A8R1EHW6</accession>
<feature type="transmembrane region" description="Helical" evidence="1">
    <location>
        <begin position="41"/>
        <end position="62"/>
    </location>
</feature>
<keyword evidence="1" id="KW-0472">Membrane</keyword>
<dbReference type="EnsemblMetazoa" id="CJA34448.1">
    <property type="protein sequence ID" value="CJA34448.1"/>
    <property type="gene ID" value="WBGene00210295"/>
</dbReference>
<dbReference type="InterPro" id="IPR052665">
    <property type="entry name" value="Neuropeptide-GPCR"/>
</dbReference>
<feature type="transmembrane region" description="Helical" evidence="1">
    <location>
        <begin position="6"/>
        <end position="29"/>
    </location>
</feature>
<keyword evidence="1" id="KW-0812">Transmembrane</keyword>
<evidence type="ECO:0000313" key="2">
    <source>
        <dbReference type="EnsemblMetazoa" id="CJA34448.1"/>
    </source>
</evidence>
<dbReference type="GO" id="GO:0016020">
    <property type="term" value="C:membrane"/>
    <property type="evidence" value="ECO:0007669"/>
    <property type="project" value="TreeGrafter"/>
</dbReference>
<dbReference type="InterPro" id="IPR019426">
    <property type="entry name" value="7TM_GPCR_serpentine_rcpt_Srv"/>
</dbReference>
<proteinExistence type="predicted"/>
<dbReference type="PANTHER" id="PTHR24224:SF12">
    <property type="entry name" value="G-PROTEIN COUPLED RECEPTORS FAMILY 1 PROFILE DOMAIN-CONTAINING PROTEIN-RELATED"/>
    <property type="match status" value="1"/>
</dbReference>
<reference evidence="3" key="1">
    <citation type="submission" date="2010-08" db="EMBL/GenBank/DDBJ databases">
        <authorList>
            <consortium name="Caenorhabditis japonica Sequencing Consortium"/>
            <person name="Wilson R.K."/>
        </authorList>
    </citation>
    <scope>NUCLEOTIDE SEQUENCE [LARGE SCALE GENOMIC DNA]</scope>
    <source>
        <strain evidence="3">DF5081</strain>
    </source>
</reference>
<protein>
    <recommendedName>
        <fullName evidence="4">Serpentine receptor class gamma</fullName>
    </recommendedName>
</protein>
<sequence length="84" mass="9824">MPFTWPYTIYFLLLIIILPVYILIIICLLRLRRFYAPFQTTFYAILVQNSIADILALTLFAVQKLLCYFIPDILLSFQGPYLAA</sequence>
<keyword evidence="1" id="KW-1133">Transmembrane helix</keyword>
<organism evidence="2 3">
    <name type="scientific">Caenorhabditis japonica</name>
    <dbReference type="NCBI Taxonomy" id="281687"/>
    <lineage>
        <taxon>Eukaryota</taxon>
        <taxon>Metazoa</taxon>
        <taxon>Ecdysozoa</taxon>
        <taxon>Nematoda</taxon>
        <taxon>Chromadorea</taxon>
        <taxon>Rhabditida</taxon>
        <taxon>Rhabditina</taxon>
        <taxon>Rhabditomorpha</taxon>
        <taxon>Rhabditoidea</taxon>
        <taxon>Rhabditidae</taxon>
        <taxon>Peloderinae</taxon>
        <taxon>Caenorhabditis</taxon>
    </lineage>
</organism>
<evidence type="ECO:0000256" key="1">
    <source>
        <dbReference type="SAM" id="Phobius"/>
    </source>
</evidence>
<dbReference type="PANTHER" id="PTHR24224">
    <property type="entry name" value="CARDIOACCELERATORY PEPTIDE RECEPTOR-RELATED"/>
    <property type="match status" value="1"/>
</dbReference>
<dbReference type="Pfam" id="PF10323">
    <property type="entry name" value="7TM_GPCR_Srv"/>
    <property type="match status" value="1"/>
</dbReference>
<evidence type="ECO:0008006" key="4">
    <source>
        <dbReference type="Google" id="ProtNLM"/>
    </source>
</evidence>
<name>A0A8R1EHW6_CAEJA</name>
<keyword evidence="3" id="KW-1185">Reference proteome</keyword>
<evidence type="ECO:0000313" key="3">
    <source>
        <dbReference type="Proteomes" id="UP000005237"/>
    </source>
</evidence>
<reference evidence="2" key="2">
    <citation type="submission" date="2022-06" db="UniProtKB">
        <authorList>
            <consortium name="EnsemblMetazoa"/>
        </authorList>
    </citation>
    <scope>IDENTIFICATION</scope>
    <source>
        <strain evidence="2">DF5081</strain>
    </source>
</reference>